<keyword evidence="10 12" id="KW-0472">Membrane</keyword>
<evidence type="ECO:0000256" key="12">
    <source>
        <dbReference type="SAM" id="Phobius"/>
    </source>
</evidence>
<gene>
    <name evidence="14" type="ORF">JF922_11295</name>
</gene>
<comment type="caution">
    <text evidence="14">The sequence shown here is derived from an EMBL/GenBank/DDBJ whole genome shotgun (WGS) entry which is preliminary data.</text>
</comment>
<comment type="subcellular location">
    <subcellularLocation>
        <location evidence="1">Cell membrane</location>
        <topology evidence="1">Multi-pass membrane protein</topology>
    </subcellularLocation>
</comment>
<dbReference type="Pfam" id="PF00999">
    <property type="entry name" value="Na_H_Exchanger"/>
    <property type="match status" value="1"/>
</dbReference>
<feature type="transmembrane region" description="Helical" evidence="12">
    <location>
        <begin position="297"/>
        <end position="317"/>
    </location>
</feature>
<evidence type="ECO:0000256" key="9">
    <source>
        <dbReference type="ARBA" id="ARBA00023065"/>
    </source>
</evidence>
<dbReference type="EMBL" id="JAEKNR010000120">
    <property type="protein sequence ID" value="MBJ7598654.1"/>
    <property type="molecule type" value="Genomic_DNA"/>
</dbReference>
<feature type="transmembrane region" description="Helical" evidence="12">
    <location>
        <begin position="115"/>
        <end position="138"/>
    </location>
</feature>
<organism evidence="14 15">
    <name type="scientific">Candidatus Nephthysia bennettiae</name>
    <dbReference type="NCBI Taxonomy" id="3127016"/>
    <lineage>
        <taxon>Bacteria</taxon>
        <taxon>Bacillati</taxon>
        <taxon>Candidatus Dormiibacterota</taxon>
        <taxon>Candidatus Dormibacteria</taxon>
        <taxon>Candidatus Dormibacterales</taxon>
        <taxon>Candidatus Dormibacteraceae</taxon>
        <taxon>Candidatus Nephthysia</taxon>
    </lineage>
</organism>
<feature type="transmembrane region" description="Helical" evidence="12">
    <location>
        <begin position="186"/>
        <end position="207"/>
    </location>
</feature>
<feature type="transmembrane region" description="Helical" evidence="12">
    <location>
        <begin position="329"/>
        <end position="350"/>
    </location>
</feature>
<evidence type="ECO:0000313" key="15">
    <source>
        <dbReference type="Proteomes" id="UP000612893"/>
    </source>
</evidence>
<evidence type="ECO:0000256" key="1">
    <source>
        <dbReference type="ARBA" id="ARBA00004651"/>
    </source>
</evidence>
<dbReference type="PANTHER" id="PTHR10110">
    <property type="entry name" value="SODIUM/HYDROGEN EXCHANGER"/>
    <property type="match status" value="1"/>
</dbReference>
<dbReference type="AlphaFoldDB" id="A0A934N9G5"/>
<feature type="transmembrane region" description="Helical" evidence="12">
    <location>
        <begin position="255"/>
        <end position="277"/>
    </location>
</feature>
<keyword evidence="7 12" id="KW-1133">Transmembrane helix</keyword>
<dbReference type="GO" id="GO:0015297">
    <property type="term" value="F:antiporter activity"/>
    <property type="evidence" value="ECO:0007669"/>
    <property type="project" value="UniProtKB-KW"/>
</dbReference>
<dbReference type="GO" id="GO:0006814">
    <property type="term" value="P:sodium ion transport"/>
    <property type="evidence" value="ECO:0007669"/>
    <property type="project" value="UniProtKB-KW"/>
</dbReference>
<proteinExistence type="inferred from homology"/>
<accession>A0A934N9G5</accession>
<feature type="transmembrane region" description="Helical" evidence="12">
    <location>
        <begin position="396"/>
        <end position="420"/>
    </location>
</feature>
<dbReference type="RefSeq" id="WP_338201844.1">
    <property type="nucleotide sequence ID" value="NZ_JAEKNR010000120.1"/>
</dbReference>
<feature type="transmembrane region" description="Helical" evidence="12">
    <location>
        <begin position="35"/>
        <end position="55"/>
    </location>
</feature>
<reference evidence="14" key="1">
    <citation type="submission" date="2020-10" db="EMBL/GenBank/DDBJ databases">
        <title>Ca. Dormibacterota MAGs.</title>
        <authorList>
            <person name="Montgomery K."/>
        </authorList>
    </citation>
    <scope>NUCLEOTIDE SEQUENCE [LARGE SCALE GENOMIC DNA]</scope>
    <source>
        <strain evidence="14">SC8812_S17_10</strain>
    </source>
</reference>
<sequence>MVRGFQARTAQQLGDVDQIDAGANQRVHVMLQTRVGLFVVLLLVGSAVAILVRFVPVPAETALALIGLSVGVTIGPGELPGIGGDLILFVLLPGLLFDAAFRLEWRLLRQNLPAVVALATLGVGLTTLVVAALGHWALGLTIPFAVLLGAIVAPTDPVSVTAILGKLGMPDRLLNLFEAESLGNDGTGVVVFTIAVAAASAGIFLPGPIALDFLRLAGGGIVVGLIVGFGISFLTSRVDDIRVELSLTAAAAYGGYLLGELVQVSGILVVVAAAIVIGNVGRPHGMSDRTQQAVDILWDYVAFVLNTATFVLIGLVVPWQQLLAEPAAMVIGAGVALLARAASVYLLLQLLRPLGQRVPLRWQHLLVWGGLRGAVATALALSLVGRGGDFDRVRALAYGVVLASILLQGITIGPVARALLGDEKAQPESNHQRP</sequence>
<evidence type="ECO:0000256" key="10">
    <source>
        <dbReference type="ARBA" id="ARBA00023136"/>
    </source>
</evidence>
<evidence type="ECO:0000256" key="2">
    <source>
        <dbReference type="ARBA" id="ARBA00007367"/>
    </source>
</evidence>
<keyword evidence="4" id="KW-0050">Antiport</keyword>
<evidence type="ECO:0000313" key="14">
    <source>
        <dbReference type="EMBL" id="MBJ7598654.1"/>
    </source>
</evidence>
<feature type="transmembrane region" description="Helical" evidence="12">
    <location>
        <begin position="362"/>
        <end position="384"/>
    </location>
</feature>
<feature type="transmembrane region" description="Helical" evidence="12">
    <location>
        <begin position="144"/>
        <end position="165"/>
    </location>
</feature>
<keyword evidence="5" id="KW-1003">Cell membrane</keyword>
<protein>
    <submittedName>
        <fullName evidence="14">Sodium:proton antiporter</fullName>
    </submittedName>
</protein>
<comment type="similarity">
    <text evidence="2">Belongs to the monovalent cation:proton antiporter 1 (CPA1) transporter (TC 2.A.36) family.</text>
</comment>
<keyword evidence="8" id="KW-0915">Sodium</keyword>
<dbReference type="InterPro" id="IPR006153">
    <property type="entry name" value="Cation/H_exchanger_TM"/>
</dbReference>
<evidence type="ECO:0000256" key="6">
    <source>
        <dbReference type="ARBA" id="ARBA00022692"/>
    </source>
</evidence>
<evidence type="ECO:0000256" key="5">
    <source>
        <dbReference type="ARBA" id="ARBA00022475"/>
    </source>
</evidence>
<keyword evidence="9" id="KW-0406">Ion transport</keyword>
<name>A0A934N9G5_9BACT</name>
<dbReference type="Proteomes" id="UP000612893">
    <property type="component" value="Unassembled WGS sequence"/>
</dbReference>
<dbReference type="GO" id="GO:0005886">
    <property type="term" value="C:plasma membrane"/>
    <property type="evidence" value="ECO:0007669"/>
    <property type="project" value="UniProtKB-SubCell"/>
</dbReference>
<keyword evidence="3" id="KW-0813">Transport</keyword>
<feature type="transmembrane region" description="Helical" evidence="12">
    <location>
        <begin position="213"/>
        <end position="234"/>
    </location>
</feature>
<evidence type="ECO:0000256" key="11">
    <source>
        <dbReference type="ARBA" id="ARBA00023201"/>
    </source>
</evidence>
<keyword evidence="6 12" id="KW-0812">Transmembrane</keyword>
<evidence type="ECO:0000256" key="3">
    <source>
        <dbReference type="ARBA" id="ARBA00022448"/>
    </source>
</evidence>
<keyword evidence="11" id="KW-0739">Sodium transport</keyword>
<feature type="domain" description="Cation/H+ exchanger transmembrane" evidence="13">
    <location>
        <begin position="43"/>
        <end position="417"/>
    </location>
</feature>
<evidence type="ECO:0000256" key="8">
    <source>
        <dbReference type="ARBA" id="ARBA00023053"/>
    </source>
</evidence>
<dbReference type="PANTHER" id="PTHR10110:SF195">
    <property type="entry name" value="NA(+)_H(+) ANTIPORTER NHAS2"/>
    <property type="match status" value="1"/>
</dbReference>
<feature type="transmembrane region" description="Helical" evidence="12">
    <location>
        <begin position="86"/>
        <end position="103"/>
    </location>
</feature>
<dbReference type="Gene3D" id="6.10.140.1330">
    <property type="match status" value="1"/>
</dbReference>
<dbReference type="InterPro" id="IPR018422">
    <property type="entry name" value="Cation/H_exchanger_CPA1"/>
</dbReference>
<keyword evidence="15" id="KW-1185">Reference proteome</keyword>
<evidence type="ECO:0000259" key="13">
    <source>
        <dbReference type="Pfam" id="PF00999"/>
    </source>
</evidence>
<evidence type="ECO:0000256" key="4">
    <source>
        <dbReference type="ARBA" id="ARBA00022449"/>
    </source>
</evidence>
<evidence type="ECO:0000256" key="7">
    <source>
        <dbReference type="ARBA" id="ARBA00022989"/>
    </source>
</evidence>